<evidence type="ECO:0000313" key="1">
    <source>
        <dbReference type="EMBL" id="AJD44269.1"/>
    </source>
</evidence>
<dbReference type="HOGENOM" id="CLU_3047280_0_0_5"/>
<keyword evidence="2" id="KW-1185">Reference proteome</keyword>
<sequence length="54" mass="5907">MNTGGRLPVFTAGSSEIFSSVPILNPVQAIVRQEADKDAWRCSMSSKPVEKQEL</sequence>
<accession>A0A0B4X8C9</accession>
<reference evidence="1 2" key="1">
    <citation type="submission" date="2013-11" db="EMBL/GenBank/DDBJ databases">
        <title>Complete genome sequence of Rhizobium gallicum bv. gallicum R602.</title>
        <authorList>
            <person name="Bustos P."/>
            <person name="Santamaria R.I."/>
            <person name="Lozano L."/>
            <person name="Acosta J.L."/>
            <person name="Ormeno-Orrillo E."/>
            <person name="Rogel M.A."/>
            <person name="Romero D."/>
            <person name="Cevallos M.A."/>
            <person name="Martinez-Romero E."/>
            <person name="Gonzalez V."/>
        </authorList>
    </citation>
    <scope>NUCLEOTIDE SEQUENCE [LARGE SCALE GENOMIC DNA]</scope>
    <source>
        <strain evidence="1 2">R602</strain>
        <plasmid evidence="1 2">pRgalR602c</plasmid>
    </source>
</reference>
<proteinExistence type="predicted"/>
<keyword evidence="1" id="KW-0614">Plasmid</keyword>
<dbReference type="KEGG" id="rga:RGR602_PC00224"/>
<organism evidence="1 2">
    <name type="scientific">Rhizobium gallicum bv. gallicum R602sp</name>
    <dbReference type="NCBI Taxonomy" id="1041138"/>
    <lineage>
        <taxon>Bacteria</taxon>
        <taxon>Pseudomonadati</taxon>
        <taxon>Pseudomonadota</taxon>
        <taxon>Alphaproteobacteria</taxon>
        <taxon>Hyphomicrobiales</taxon>
        <taxon>Rhizobiaceae</taxon>
        <taxon>Rhizobium/Agrobacterium group</taxon>
        <taxon>Rhizobium</taxon>
    </lineage>
</organism>
<dbReference type="EMBL" id="CP006880">
    <property type="protein sequence ID" value="AJD44269.1"/>
    <property type="molecule type" value="Genomic_DNA"/>
</dbReference>
<geneLocation type="plasmid" evidence="1 2">
    <name>pRgalR602c</name>
</geneLocation>
<name>A0A0B4X8C9_9HYPH</name>
<protein>
    <submittedName>
        <fullName evidence="1">Uncharacterized protein</fullName>
    </submittedName>
</protein>
<dbReference type="Proteomes" id="UP000031368">
    <property type="component" value="Plasmid pRgalR602c"/>
</dbReference>
<dbReference type="AlphaFoldDB" id="A0A0B4X8C9"/>
<evidence type="ECO:0000313" key="2">
    <source>
        <dbReference type="Proteomes" id="UP000031368"/>
    </source>
</evidence>
<gene>
    <name evidence="1" type="ORF">RGR602_PC00224</name>
</gene>